<dbReference type="PANTHER" id="PTHR30535:SF34">
    <property type="entry name" value="MOLYBDATE-BINDING PROTEIN MOLA"/>
    <property type="match status" value="1"/>
</dbReference>
<protein>
    <submittedName>
        <fullName evidence="5">ABC transporter substrate-binding protein</fullName>
    </submittedName>
</protein>
<sequence length="352" mass="37467">MTKKLSYLAVPAVAALAALTLASCATANPAQSGTQSAPEANSDTSATDGAEHTKYPLTLQNCGEDVTFDQAPSRVVLLESAPVTGLDGIGVLDRVISLAGNFPPEYYSKEIQDQLAQIPLLSDDLNASGHLQISQEVVIAQEPDLVMGMPDGITRAGMKDAGANVLVQNVFCEGNQQPATWDTLYDQLKEYGQVFDRNAEADELIASLKDRVAQMEAKTKDAPPRTAAVLYPSIGGGPVYTYGTLSMAEPQLEAAGFKNVFDDVNERVFEVSAEELIERNPDVLILLYQGDLAGIKEEVVNLPGISAVNAVKNDAILPLLFNFTEPATPLTVDGLEQIVERFGTGIPGAQSN</sequence>
<gene>
    <name evidence="5" type="ORF">SAC06_07980</name>
</gene>
<dbReference type="InterPro" id="IPR050902">
    <property type="entry name" value="ABC_Transporter_SBP"/>
</dbReference>
<feature type="region of interest" description="Disordered" evidence="2">
    <location>
        <begin position="28"/>
        <end position="50"/>
    </location>
</feature>
<organism evidence="5">
    <name type="scientific">Scrofimicrobium appendicitidis</name>
    <dbReference type="NCBI Taxonomy" id="3079930"/>
    <lineage>
        <taxon>Bacteria</taxon>
        <taxon>Bacillati</taxon>
        <taxon>Actinomycetota</taxon>
        <taxon>Actinomycetes</taxon>
        <taxon>Actinomycetales</taxon>
        <taxon>Actinomycetaceae</taxon>
        <taxon>Scrofimicrobium</taxon>
    </lineage>
</organism>
<dbReference type="InterPro" id="IPR002491">
    <property type="entry name" value="ABC_transptr_periplasmic_BD"/>
</dbReference>
<dbReference type="EMBL" id="CP138335">
    <property type="protein sequence ID" value="XBW07573.1"/>
    <property type="molecule type" value="Genomic_DNA"/>
</dbReference>
<dbReference type="SUPFAM" id="SSF53807">
    <property type="entry name" value="Helical backbone' metal receptor"/>
    <property type="match status" value="1"/>
</dbReference>
<dbReference type="KEGG" id="sapp:SAC06_07980"/>
<dbReference type="Gene3D" id="3.40.50.1980">
    <property type="entry name" value="Nitrogenase molybdenum iron protein domain"/>
    <property type="match status" value="2"/>
</dbReference>
<reference evidence="5" key="1">
    <citation type="submission" date="2023-11" db="EMBL/GenBank/DDBJ databases">
        <title>Scrofimicrobium hongkongense sp. nov., isolated from a patient with peritonitis.</title>
        <authorList>
            <person name="Lao H.Y."/>
            <person name="Wong A.Y.P."/>
            <person name="Ng T.L."/>
            <person name="Wong R.Y.L."/>
            <person name="Yau M.C.Y."/>
            <person name="Lam J.Y.W."/>
            <person name="Siu G.K.H."/>
        </authorList>
    </citation>
    <scope>NUCLEOTIDE SEQUENCE</scope>
    <source>
        <strain evidence="5">R131</strain>
    </source>
</reference>
<accession>A0AAU7V8A5</accession>
<evidence type="ECO:0000256" key="3">
    <source>
        <dbReference type="SAM" id="SignalP"/>
    </source>
</evidence>
<evidence type="ECO:0000256" key="2">
    <source>
        <dbReference type="SAM" id="MobiDB-lite"/>
    </source>
</evidence>
<feature type="signal peptide" evidence="3">
    <location>
        <begin position="1"/>
        <end position="27"/>
    </location>
</feature>
<name>A0AAU7V8A5_9ACTO</name>
<dbReference type="Pfam" id="PF01497">
    <property type="entry name" value="Peripla_BP_2"/>
    <property type="match status" value="1"/>
</dbReference>
<feature type="domain" description="Fe/B12 periplasmic-binding" evidence="4">
    <location>
        <begin position="74"/>
        <end position="346"/>
    </location>
</feature>
<dbReference type="PANTHER" id="PTHR30535">
    <property type="entry name" value="VITAMIN B12-BINDING PROTEIN"/>
    <property type="match status" value="1"/>
</dbReference>
<evidence type="ECO:0000256" key="1">
    <source>
        <dbReference type="ARBA" id="ARBA00008814"/>
    </source>
</evidence>
<evidence type="ECO:0000259" key="4">
    <source>
        <dbReference type="PROSITE" id="PS50983"/>
    </source>
</evidence>
<feature type="chain" id="PRO_5043627532" evidence="3">
    <location>
        <begin position="28"/>
        <end position="352"/>
    </location>
</feature>
<dbReference type="PROSITE" id="PS51257">
    <property type="entry name" value="PROKAR_LIPOPROTEIN"/>
    <property type="match status" value="1"/>
</dbReference>
<feature type="compositionally biased region" description="Polar residues" evidence="2">
    <location>
        <begin position="28"/>
        <end position="47"/>
    </location>
</feature>
<keyword evidence="3" id="KW-0732">Signal</keyword>
<dbReference type="RefSeq" id="WP_350257778.1">
    <property type="nucleotide sequence ID" value="NZ_CP138335.1"/>
</dbReference>
<dbReference type="AlphaFoldDB" id="A0AAU7V8A5"/>
<dbReference type="PROSITE" id="PS50983">
    <property type="entry name" value="FE_B12_PBP"/>
    <property type="match status" value="1"/>
</dbReference>
<evidence type="ECO:0000313" key="5">
    <source>
        <dbReference type="EMBL" id="XBW07573.1"/>
    </source>
</evidence>
<proteinExistence type="inferred from homology"/>
<comment type="similarity">
    <text evidence="1">Belongs to the bacterial solute-binding protein 8 family.</text>
</comment>